<evidence type="ECO:0000313" key="3">
    <source>
        <dbReference type="Proteomes" id="UP000237889"/>
    </source>
</evidence>
<name>A0A2S0NC03_9HYPH</name>
<evidence type="ECO:0008006" key="4">
    <source>
        <dbReference type="Google" id="ProtNLM"/>
    </source>
</evidence>
<dbReference type="RefSeq" id="WP_106748792.1">
    <property type="nucleotide sequence ID" value="NZ_CP027668.1"/>
</dbReference>
<protein>
    <recommendedName>
        <fullName evidence="4">UrcA family protein</fullName>
    </recommendedName>
</protein>
<accession>A0A2S0NC03</accession>
<dbReference type="AlphaFoldDB" id="A0A2S0NC03"/>
<dbReference type="Proteomes" id="UP000237889">
    <property type="component" value="Chromosome"/>
</dbReference>
<gene>
    <name evidence="2" type="ORF">C6569_10460</name>
</gene>
<reference evidence="2 3" key="1">
    <citation type="submission" date="2018-03" db="EMBL/GenBank/DDBJ databases">
        <title>Genome sequencing of Phreatobacter sp.</title>
        <authorList>
            <person name="Kim S.-J."/>
            <person name="Heo J."/>
            <person name="Kwon S.-W."/>
        </authorList>
    </citation>
    <scope>NUCLEOTIDE SEQUENCE [LARGE SCALE GENOMIC DNA]</scope>
    <source>
        <strain evidence="2 3">S-12</strain>
    </source>
</reference>
<sequence length="120" mass="13177">MRLALAVVLAVVAAGPSLAAKGPGAPFLPVQRVAPQDTGRCEADLVLTDIRLRQATERLSATARAPMAERCGVFREHVRVMRRATDVFRRCTPGHHGRENVAHMQGSIVDWQEIIARNCR</sequence>
<organism evidence="2 3">
    <name type="scientific">Phreatobacter cathodiphilus</name>
    <dbReference type="NCBI Taxonomy" id="1868589"/>
    <lineage>
        <taxon>Bacteria</taxon>
        <taxon>Pseudomonadati</taxon>
        <taxon>Pseudomonadota</taxon>
        <taxon>Alphaproteobacteria</taxon>
        <taxon>Hyphomicrobiales</taxon>
        <taxon>Phreatobacteraceae</taxon>
        <taxon>Phreatobacter</taxon>
    </lineage>
</organism>
<proteinExistence type="predicted"/>
<dbReference type="EMBL" id="CP027668">
    <property type="protein sequence ID" value="AVO45451.1"/>
    <property type="molecule type" value="Genomic_DNA"/>
</dbReference>
<feature type="chain" id="PRO_5015453012" description="UrcA family protein" evidence="1">
    <location>
        <begin position="20"/>
        <end position="120"/>
    </location>
</feature>
<dbReference type="OrthoDB" id="8480976at2"/>
<evidence type="ECO:0000256" key="1">
    <source>
        <dbReference type="SAM" id="SignalP"/>
    </source>
</evidence>
<keyword evidence="1" id="KW-0732">Signal</keyword>
<keyword evidence="3" id="KW-1185">Reference proteome</keyword>
<evidence type="ECO:0000313" key="2">
    <source>
        <dbReference type="EMBL" id="AVO45451.1"/>
    </source>
</evidence>
<feature type="signal peptide" evidence="1">
    <location>
        <begin position="1"/>
        <end position="19"/>
    </location>
</feature>
<dbReference type="KEGG" id="phr:C6569_10460"/>